<comment type="caution">
    <text evidence="3">The sequence shown here is derived from an EMBL/GenBank/DDBJ whole genome shotgun (WGS) entry which is preliminary data.</text>
</comment>
<protein>
    <submittedName>
        <fullName evidence="3">Uncharacterized protein</fullName>
    </submittedName>
</protein>
<evidence type="ECO:0000313" key="3">
    <source>
        <dbReference type="EMBL" id="CAK0785925.1"/>
    </source>
</evidence>
<evidence type="ECO:0000256" key="2">
    <source>
        <dbReference type="SAM" id="Phobius"/>
    </source>
</evidence>
<feature type="transmembrane region" description="Helical" evidence="2">
    <location>
        <begin position="6"/>
        <end position="31"/>
    </location>
</feature>
<dbReference type="Proteomes" id="UP001314263">
    <property type="component" value="Unassembled WGS sequence"/>
</dbReference>
<keyword evidence="2" id="KW-0812">Transmembrane</keyword>
<accession>A0AAV1II82</accession>
<sequence>MLQAAGIYIIIIVVAGTMFNIFLLIAALRVICRRCSSDQSSEHSLSSDQARADEEAPRLKQPSPTVVLQPDNQVAMARKLSVEPLEVERQQQEAAPSRDQRQCWVVSVPLERRSKSSVA</sequence>
<dbReference type="AlphaFoldDB" id="A0AAV1II82"/>
<feature type="region of interest" description="Disordered" evidence="1">
    <location>
        <begin position="38"/>
        <end position="67"/>
    </location>
</feature>
<evidence type="ECO:0000313" key="4">
    <source>
        <dbReference type="Proteomes" id="UP001314263"/>
    </source>
</evidence>
<reference evidence="3 4" key="1">
    <citation type="submission" date="2023-10" db="EMBL/GenBank/DDBJ databases">
        <authorList>
            <person name="Maclean D."/>
            <person name="Macfadyen A."/>
        </authorList>
    </citation>
    <scope>NUCLEOTIDE SEQUENCE [LARGE SCALE GENOMIC DNA]</scope>
</reference>
<keyword evidence="4" id="KW-1185">Reference proteome</keyword>
<evidence type="ECO:0000256" key="1">
    <source>
        <dbReference type="SAM" id="MobiDB-lite"/>
    </source>
</evidence>
<keyword evidence="2" id="KW-1133">Transmembrane helix</keyword>
<dbReference type="EMBL" id="CAUYUE010000013">
    <property type="protein sequence ID" value="CAK0785925.1"/>
    <property type="molecule type" value="Genomic_DNA"/>
</dbReference>
<gene>
    <name evidence="3" type="ORF">CVIRNUC_009138</name>
</gene>
<name>A0AAV1II82_9CHLO</name>
<proteinExistence type="predicted"/>
<organism evidence="3 4">
    <name type="scientific">Coccomyxa viridis</name>
    <dbReference type="NCBI Taxonomy" id="1274662"/>
    <lineage>
        <taxon>Eukaryota</taxon>
        <taxon>Viridiplantae</taxon>
        <taxon>Chlorophyta</taxon>
        <taxon>core chlorophytes</taxon>
        <taxon>Trebouxiophyceae</taxon>
        <taxon>Trebouxiophyceae incertae sedis</taxon>
        <taxon>Coccomyxaceae</taxon>
        <taxon>Coccomyxa</taxon>
    </lineage>
</organism>
<feature type="compositionally biased region" description="Low complexity" evidence="1">
    <location>
        <begin position="38"/>
        <end position="47"/>
    </location>
</feature>
<keyword evidence="2" id="KW-0472">Membrane</keyword>